<keyword evidence="2" id="KW-1185">Reference proteome</keyword>
<organism evidence="1 2">
    <name type="scientific">Cinara cedri</name>
    <dbReference type="NCBI Taxonomy" id="506608"/>
    <lineage>
        <taxon>Eukaryota</taxon>
        <taxon>Metazoa</taxon>
        <taxon>Ecdysozoa</taxon>
        <taxon>Arthropoda</taxon>
        <taxon>Hexapoda</taxon>
        <taxon>Insecta</taxon>
        <taxon>Pterygota</taxon>
        <taxon>Neoptera</taxon>
        <taxon>Paraneoptera</taxon>
        <taxon>Hemiptera</taxon>
        <taxon>Sternorrhyncha</taxon>
        <taxon>Aphidomorpha</taxon>
        <taxon>Aphidoidea</taxon>
        <taxon>Aphididae</taxon>
        <taxon>Lachninae</taxon>
        <taxon>Cinara</taxon>
    </lineage>
</organism>
<protein>
    <submittedName>
        <fullName evidence="1">Uncharacterized protein</fullName>
    </submittedName>
</protein>
<name>A0A5E4NI64_9HEMI</name>
<dbReference type="OrthoDB" id="10600299at2759"/>
<dbReference type="Proteomes" id="UP000325440">
    <property type="component" value="Unassembled WGS sequence"/>
</dbReference>
<accession>A0A5E4NI64</accession>
<dbReference type="AlphaFoldDB" id="A0A5E4NI64"/>
<proteinExistence type="predicted"/>
<evidence type="ECO:0000313" key="2">
    <source>
        <dbReference type="Proteomes" id="UP000325440"/>
    </source>
</evidence>
<sequence>MSPPPRHDTAFPPPFTRIQSDIRLYDHTTSCVILVKRPSFRQNRSGRVRTVVITSFSSTSDEFEDTLFEILINLPRLRLFKDRSNSLEDYDDLSFLNRNKK</sequence>
<evidence type="ECO:0000313" key="1">
    <source>
        <dbReference type="EMBL" id="VVC43359.1"/>
    </source>
</evidence>
<gene>
    <name evidence="1" type="ORF">CINCED_3A003337</name>
</gene>
<dbReference type="EMBL" id="CABPRJ010002368">
    <property type="protein sequence ID" value="VVC43359.1"/>
    <property type="molecule type" value="Genomic_DNA"/>
</dbReference>
<reference evidence="1 2" key="1">
    <citation type="submission" date="2019-08" db="EMBL/GenBank/DDBJ databases">
        <authorList>
            <person name="Alioto T."/>
            <person name="Alioto T."/>
            <person name="Gomez Garrido J."/>
        </authorList>
    </citation>
    <scope>NUCLEOTIDE SEQUENCE [LARGE SCALE GENOMIC DNA]</scope>
</reference>